<reference evidence="1" key="1">
    <citation type="submission" date="2020-11" db="EMBL/GenBank/DDBJ databases">
        <authorList>
            <person name="Tran Van P."/>
        </authorList>
    </citation>
    <scope>NUCLEOTIDE SEQUENCE</scope>
</reference>
<dbReference type="OrthoDB" id="6381435at2759"/>
<dbReference type="PANTHER" id="PTHR15742:SF5">
    <property type="entry name" value="GIRDIN"/>
    <property type="match status" value="1"/>
</dbReference>
<evidence type="ECO:0000313" key="1">
    <source>
        <dbReference type="EMBL" id="CAD7232826.1"/>
    </source>
</evidence>
<name>A0A7R8WPH7_9CRUS</name>
<dbReference type="AlphaFoldDB" id="A0A7R8WPH7"/>
<sequence>MTEIVSDPVSTSIMDKTNKSHFRNIIRNKAKRKSVLLLSGLENELTLKSREFEDLKKKHEALEEDYVVIKSQLQCGERGDRSHLEDELKRLRETFTQRQDNWIKEKLEMQASILVRSAGRHGNWPLDHGQTTSKIRELEDHMQLNTGTRADVVRRRLQERVEHLERKLKEAEVIEQMYERLKEEYDDIRTRLRDYESYSSAQKILNTPHSDAFEREIRDLRARLSDSEKAHKAEIAHMKLKASSKEAQHNAELSTLRQEIVKAGRERDTLKNLLEGTQRHMSSLKATTADVNEEEKQLQECYATIAENEERIQSLEDQISEARMESVRTKTDLATQKAGWELRMAQLQTRINELEEEKILSSGRSRLSGLRSKLELAWQKEREDQQRLLKEITESNKELRDAMNQV</sequence>
<dbReference type="InterPro" id="IPR049885">
    <property type="entry name" value="MTCL1-3"/>
</dbReference>
<protein>
    <submittedName>
        <fullName evidence="1">Uncharacterized protein</fullName>
    </submittedName>
</protein>
<dbReference type="EMBL" id="OB665198">
    <property type="protein sequence ID" value="CAD7232826.1"/>
    <property type="molecule type" value="Genomic_DNA"/>
</dbReference>
<proteinExistence type="predicted"/>
<dbReference type="PANTHER" id="PTHR15742">
    <property type="entry name" value="GIRDIN"/>
    <property type="match status" value="1"/>
</dbReference>
<accession>A0A7R8WPH7</accession>
<gene>
    <name evidence="1" type="ORF">CTOB1V02_LOCUS10653</name>
</gene>
<organism evidence="1">
    <name type="scientific">Cyprideis torosa</name>
    <dbReference type="NCBI Taxonomy" id="163714"/>
    <lineage>
        <taxon>Eukaryota</taxon>
        <taxon>Metazoa</taxon>
        <taxon>Ecdysozoa</taxon>
        <taxon>Arthropoda</taxon>
        <taxon>Crustacea</taxon>
        <taxon>Oligostraca</taxon>
        <taxon>Ostracoda</taxon>
        <taxon>Podocopa</taxon>
        <taxon>Podocopida</taxon>
        <taxon>Cytherocopina</taxon>
        <taxon>Cytheroidea</taxon>
        <taxon>Cytherideidae</taxon>
        <taxon>Cyprideis</taxon>
    </lineage>
</organism>